<dbReference type="InterPro" id="IPR003146">
    <property type="entry name" value="M14A_act_pep"/>
</dbReference>
<evidence type="ECO:0000256" key="9">
    <source>
        <dbReference type="ARBA" id="ARBA00022729"/>
    </source>
</evidence>
<keyword evidence="6" id="KW-0121">Carboxypeptidase</keyword>
<dbReference type="HOGENOM" id="CLU_019326_1_1_1"/>
<dbReference type="Pfam" id="PF00246">
    <property type="entry name" value="Peptidase_M14"/>
    <property type="match status" value="1"/>
</dbReference>
<keyword evidence="15" id="KW-1015">Disulfide bond</keyword>
<evidence type="ECO:0000256" key="17">
    <source>
        <dbReference type="PROSITE-ProRule" id="PRU01379"/>
    </source>
</evidence>
<evidence type="ECO:0000256" key="7">
    <source>
        <dbReference type="ARBA" id="ARBA00022670"/>
    </source>
</evidence>
<keyword evidence="10" id="KW-0378">Hydrolase</keyword>
<dbReference type="PROSITE" id="PS52035">
    <property type="entry name" value="PEPTIDASE_M14"/>
    <property type="match status" value="1"/>
</dbReference>
<keyword evidence="8" id="KW-0479">Metal-binding</keyword>
<evidence type="ECO:0000256" key="16">
    <source>
        <dbReference type="ARBA" id="ARBA00081330"/>
    </source>
</evidence>
<gene>
    <name evidence="20" type="ORF">CTHT_0018930</name>
</gene>
<dbReference type="Gene3D" id="3.30.70.340">
    <property type="entry name" value="Metallocarboxypeptidase-like"/>
    <property type="match status" value="1"/>
</dbReference>
<dbReference type="GO" id="GO:0008270">
    <property type="term" value="F:zinc ion binding"/>
    <property type="evidence" value="ECO:0007669"/>
    <property type="project" value="InterPro"/>
</dbReference>
<dbReference type="PANTHER" id="PTHR11705:SF143">
    <property type="entry name" value="SLL0236 PROTEIN"/>
    <property type="match status" value="1"/>
</dbReference>
<dbReference type="GO" id="GO:0004181">
    <property type="term" value="F:metallocarboxypeptidase activity"/>
    <property type="evidence" value="ECO:0007669"/>
    <property type="project" value="InterPro"/>
</dbReference>
<keyword evidence="9 18" id="KW-0732">Signal</keyword>
<keyword evidence="21" id="KW-1185">Reference proteome</keyword>
<dbReference type="FunFam" id="3.40.630.10:FF:000040">
    <property type="entry name" value="zinc carboxypeptidase"/>
    <property type="match status" value="1"/>
</dbReference>
<dbReference type="AlphaFoldDB" id="G0S2Y4"/>
<dbReference type="eggNOG" id="KOG2650">
    <property type="taxonomic scope" value="Eukaryota"/>
</dbReference>
<keyword evidence="14" id="KW-0865">Zymogen</keyword>
<dbReference type="OrthoDB" id="3626597at2759"/>
<evidence type="ECO:0000259" key="19">
    <source>
        <dbReference type="PROSITE" id="PS52035"/>
    </source>
</evidence>
<dbReference type="GeneID" id="18255931"/>
<keyword evidence="7" id="KW-0645">Protease</keyword>
<evidence type="ECO:0000256" key="14">
    <source>
        <dbReference type="ARBA" id="ARBA00023145"/>
    </source>
</evidence>
<evidence type="ECO:0000256" key="15">
    <source>
        <dbReference type="ARBA" id="ARBA00023157"/>
    </source>
</evidence>
<dbReference type="OMA" id="WPYKWEG"/>
<feature type="chain" id="PRO_5003408779" description="Carboxypeptidase M14A" evidence="18">
    <location>
        <begin position="18"/>
        <end position="422"/>
    </location>
</feature>
<feature type="signal peptide" evidence="18">
    <location>
        <begin position="1"/>
        <end position="17"/>
    </location>
</feature>
<accession>G0S2Y4</accession>
<keyword evidence="13" id="KW-0482">Metalloprotease</keyword>
<dbReference type="Proteomes" id="UP000008066">
    <property type="component" value="Unassembled WGS sequence"/>
</dbReference>
<dbReference type="EMBL" id="GL988040">
    <property type="protein sequence ID" value="EGS22367.1"/>
    <property type="molecule type" value="Genomic_DNA"/>
</dbReference>
<dbReference type="SUPFAM" id="SSF53187">
    <property type="entry name" value="Zn-dependent exopeptidases"/>
    <property type="match status" value="1"/>
</dbReference>
<evidence type="ECO:0000256" key="2">
    <source>
        <dbReference type="ARBA" id="ARBA00003091"/>
    </source>
</evidence>
<dbReference type="Pfam" id="PF02244">
    <property type="entry name" value="Propep_M14"/>
    <property type="match status" value="1"/>
</dbReference>
<proteinExistence type="inferred from homology"/>
<evidence type="ECO:0000256" key="1">
    <source>
        <dbReference type="ARBA" id="ARBA00001947"/>
    </source>
</evidence>
<evidence type="ECO:0000313" key="21">
    <source>
        <dbReference type="Proteomes" id="UP000008066"/>
    </source>
</evidence>
<evidence type="ECO:0000256" key="3">
    <source>
        <dbReference type="ARBA" id="ARBA00004613"/>
    </source>
</evidence>
<organism evidence="21">
    <name type="scientific">Chaetomium thermophilum (strain DSM 1495 / CBS 144.50 / IMI 039719)</name>
    <name type="common">Thermochaetoides thermophila</name>
    <dbReference type="NCBI Taxonomy" id="759272"/>
    <lineage>
        <taxon>Eukaryota</taxon>
        <taxon>Fungi</taxon>
        <taxon>Dikarya</taxon>
        <taxon>Ascomycota</taxon>
        <taxon>Pezizomycotina</taxon>
        <taxon>Sordariomycetes</taxon>
        <taxon>Sordariomycetidae</taxon>
        <taxon>Sordariales</taxon>
        <taxon>Chaetomiaceae</taxon>
        <taxon>Thermochaetoides</taxon>
    </lineage>
</organism>
<dbReference type="MEROPS" id="M14.014"/>
<evidence type="ECO:0000256" key="18">
    <source>
        <dbReference type="SAM" id="SignalP"/>
    </source>
</evidence>
<sequence length="422" mass="46647">MKLSILLTSGLAAVASAIAIGDRPANRKSYSGYKVFRVDVENEAVAERLNKVIDTLGLSTWKARPRAGYTADIVVPPTALLQFESEVADLKTMTMHEDLEKSIEEESAFGIYAAGTANETWFNSYHAYNDHLQFLRDLQSSYPDRSAIVTAGNSNGGRAITGIHFWGDSGKGKPAVVFHGTVHAREWITTMVVEYFAYYMLTNSNTTEMKSFLNKYDFYFFPIRLGFVYTQTNDRLWRKNRQTNSGSSCVGRDINRNWPYQWSVSGGASTNPCAEDYKGAKQSDAPETTALAAWLTNIKSSQGIKLYIDWHSYSQLFMTPYGYSCTARASNNAELQSLASGAAAAIKAVYGTSFNTGPICSTIYKATGNSVDYVKDVIGATYVFTAELRDKGNYGFLLPANQIKPSGVEAWAGVRYLLLNMK</sequence>
<comment type="cofactor">
    <cofactor evidence="1">
        <name>Zn(2+)</name>
        <dbReference type="ChEBI" id="CHEBI:29105"/>
    </cofactor>
</comment>
<evidence type="ECO:0000256" key="11">
    <source>
        <dbReference type="ARBA" id="ARBA00022833"/>
    </source>
</evidence>
<dbReference type="PANTHER" id="PTHR11705">
    <property type="entry name" value="PROTEASE FAMILY M14 CARBOXYPEPTIDASE A,B"/>
    <property type="match status" value="1"/>
</dbReference>
<evidence type="ECO:0000256" key="10">
    <source>
        <dbReference type="ARBA" id="ARBA00022801"/>
    </source>
</evidence>
<dbReference type="InterPro" id="IPR036990">
    <property type="entry name" value="M14A-like_propep"/>
</dbReference>
<feature type="domain" description="Peptidase M14" evidence="19">
    <location>
        <begin position="124"/>
        <end position="421"/>
    </location>
</feature>
<dbReference type="InterPro" id="IPR057246">
    <property type="entry name" value="CARBOXYPEPT_ZN_1"/>
</dbReference>
<evidence type="ECO:0000256" key="8">
    <source>
        <dbReference type="ARBA" id="ARBA00022723"/>
    </source>
</evidence>
<evidence type="ECO:0000256" key="5">
    <source>
        <dbReference type="ARBA" id="ARBA00022525"/>
    </source>
</evidence>
<dbReference type="InterPro" id="IPR000834">
    <property type="entry name" value="Peptidase_M14"/>
</dbReference>
<dbReference type="GO" id="GO:0006508">
    <property type="term" value="P:proteolysis"/>
    <property type="evidence" value="ECO:0007669"/>
    <property type="project" value="UniProtKB-KW"/>
</dbReference>
<comment type="similarity">
    <text evidence="4 17">Belongs to the peptidase M14 family.</text>
</comment>
<dbReference type="GO" id="GO:0005576">
    <property type="term" value="C:extracellular region"/>
    <property type="evidence" value="ECO:0007669"/>
    <property type="project" value="UniProtKB-SubCell"/>
</dbReference>
<dbReference type="PROSITE" id="PS00132">
    <property type="entry name" value="CARBOXYPEPT_ZN_1"/>
    <property type="match status" value="1"/>
</dbReference>
<protein>
    <recommendedName>
        <fullName evidence="16">Carboxypeptidase M14A</fullName>
    </recommendedName>
</protein>
<dbReference type="KEGG" id="cthr:CTHT_0018930"/>
<comment type="function">
    <text evidence="2">Extracellular metalloprotease that contributes to pathogenicity.</text>
</comment>
<comment type="subcellular location">
    <subcellularLocation>
        <location evidence="3">Secreted</location>
    </subcellularLocation>
</comment>
<reference evidence="20 21" key="1">
    <citation type="journal article" date="2011" name="Cell">
        <title>Insight into structure and assembly of the nuclear pore complex by utilizing the genome of a eukaryotic thermophile.</title>
        <authorList>
            <person name="Amlacher S."/>
            <person name="Sarges P."/>
            <person name="Flemming D."/>
            <person name="van Noort V."/>
            <person name="Kunze R."/>
            <person name="Devos D.P."/>
            <person name="Arumugam M."/>
            <person name="Bork P."/>
            <person name="Hurt E."/>
        </authorList>
    </citation>
    <scope>NUCLEOTIDE SEQUENCE [LARGE SCALE GENOMIC DNA]</scope>
    <source>
        <strain evidence="21">DSM 1495 / CBS 144.50 / IMI 039719</strain>
    </source>
</reference>
<evidence type="ECO:0000313" key="20">
    <source>
        <dbReference type="EMBL" id="EGS22367.1"/>
    </source>
</evidence>
<dbReference type="CDD" id="cd03860">
    <property type="entry name" value="M14_CP_A-B_like"/>
    <property type="match status" value="1"/>
</dbReference>
<dbReference type="SMART" id="SM00631">
    <property type="entry name" value="Zn_pept"/>
    <property type="match status" value="1"/>
</dbReference>
<dbReference type="RefSeq" id="XP_006692386.1">
    <property type="nucleotide sequence ID" value="XM_006692323.1"/>
</dbReference>
<keyword evidence="5" id="KW-0964">Secreted</keyword>
<keyword evidence="12" id="KW-0843">Virulence</keyword>
<evidence type="ECO:0000256" key="4">
    <source>
        <dbReference type="ARBA" id="ARBA00005988"/>
    </source>
</evidence>
<evidence type="ECO:0000256" key="12">
    <source>
        <dbReference type="ARBA" id="ARBA00023026"/>
    </source>
</evidence>
<name>G0S2Y4_CHATD</name>
<dbReference type="PRINTS" id="PR00765">
    <property type="entry name" value="CRBOXYPTASEA"/>
</dbReference>
<dbReference type="Gene3D" id="3.40.630.10">
    <property type="entry name" value="Zn peptidases"/>
    <property type="match status" value="1"/>
</dbReference>
<dbReference type="SUPFAM" id="SSF54897">
    <property type="entry name" value="Protease propeptides/inhibitors"/>
    <property type="match status" value="1"/>
</dbReference>
<feature type="active site" description="Proton donor/acceptor" evidence="17">
    <location>
        <position position="387"/>
    </location>
</feature>
<keyword evidence="11" id="KW-0862">Zinc</keyword>
<evidence type="ECO:0000256" key="13">
    <source>
        <dbReference type="ARBA" id="ARBA00023049"/>
    </source>
</evidence>
<evidence type="ECO:0000256" key="6">
    <source>
        <dbReference type="ARBA" id="ARBA00022645"/>
    </source>
</evidence>